<dbReference type="GO" id="GO:0032267">
    <property type="term" value="F:tRNA(Ile)-lysidine synthase activity"/>
    <property type="evidence" value="ECO:0007669"/>
    <property type="project" value="UniProtKB-EC"/>
</dbReference>
<keyword evidence="4 8" id="KW-0819">tRNA processing</keyword>
<keyword evidence="5 8" id="KW-0547">Nucleotide-binding</keyword>
<dbReference type="Pfam" id="PF11734">
    <property type="entry name" value="TilS_C"/>
    <property type="match status" value="1"/>
</dbReference>
<comment type="similarity">
    <text evidence="8">Belongs to the tRNA(Ile)-lysidine synthase family.</text>
</comment>
<dbReference type="SMART" id="SM00977">
    <property type="entry name" value="TilS_C"/>
    <property type="match status" value="1"/>
</dbReference>
<dbReference type="SUPFAM" id="SSF52402">
    <property type="entry name" value="Adenine nucleotide alpha hydrolases-like"/>
    <property type="match status" value="1"/>
</dbReference>
<dbReference type="Pfam" id="PF01171">
    <property type="entry name" value="ATP_bind_3"/>
    <property type="match status" value="1"/>
</dbReference>
<dbReference type="GO" id="GO:0005524">
    <property type="term" value="F:ATP binding"/>
    <property type="evidence" value="ECO:0007669"/>
    <property type="project" value="UniProtKB-UniRule"/>
</dbReference>
<dbReference type="PANTHER" id="PTHR43033">
    <property type="entry name" value="TRNA(ILE)-LYSIDINE SYNTHASE-RELATED"/>
    <property type="match status" value="1"/>
</dbReference>
<feature type="domain" description="Lysidine-tRNA(Ile) synthetase C-terminal" evidence="9">
    <location>
        <begin position="371"/>
        <end position="443"/>
    </location>
</feature>
<evidence type="ECO:0000313" key="11">
    <source>
        <dbReference type="Proteomes" id="UP000488299"/>
    </source>
</evidence>
<comment type="subcellular location">
    <subcellularLocation>
        <location evidence="1 8">Cytoplasm</location>
    </subcellularLocation>
</comment>
<dbReference type="Gene3D" id="3.40.50.620">
    <property type="entry name" value="HUPs"/>
    <property type="match status" value="1"/>
</dbReference>
<dbReference type="InterPro" id="IPR012094">
    <property type="entry name" value="tRNA_Ile_lys_synt"/>
</dbReference>
<evidence type="ECO:0000256" key="1">
    <source>
        <dbReference type="ARBA" id="ARBA00004496"/>
    </source>
</evidence>
<sequence length="452" mass="51328">MYDSFLEFINDQHLLQPTDRVLLAVSGGLDSVVMTDLMIRAGYAVGIAHVNFGLRGADSDADEAFVTQLAAGYNRPCHTTRFNTLTVAREQGLSVQVAARQLRYDWFEAVARGQGYTWIATAHHQNDVLETLLLNLVRGTGLAGLRSIPIRQGRIIRPLWFASRDEVRRYAHDRGLHWREDVSNASDKYARNRLRHQVVPVLEALNPDLITTFGRTIERLRAAESVLNETLATSWQACAREADGFWIMDLEQLRSKSEWAFRLSEWLKPFGFTYGQVQEVVRVVEAGQKGQVFRSATHGLWHDRAGLILAPLSVEVPFDYPLPPDETGRLLLPDGRQLNWFYQEVPAGFVPRNVPDTSVGYLDADRLDQPLHIRTWRQGDRFQPLNMRGTKLVSDLLNDRKVSLPERARTAVLTAGEKVVWVVGHRLSHTVRITDSTRRVLVVRLQNSESKH</sequence>
<comment type="caution">
    <text evidence="10">The sequence shown here is derived from an EMBL/GenBank/DDBJ whole genome shotgun (WGS) entry which is preliminary data.</text>
</comment>
<reference evidence="10 11" key="1">
    <citation type="submission" date="2019-10" db="EMBL/GenBank/DDBJ databases">
        <title>Rudanella paleaurantiibacter sp. nov., isolated from sludge.</title>
        <authorList>
            <person name="Xu S.Q."/>
        </authorList>
    </citation>
    <scope>NUCLEOTIDE SEQUENCE [LARGE SCALE GENOMIC DNA]</scope>
    <source>
        <strain evidence="10 11">HX-22-17</strain>
    </source>
</reference>
<feature type="binding site" evidence="8">
    <location>
        <begin position="26"/>
        <end position="31"/>
    </location>
    <ligand>
        <name>ATP</name>
        <dbReference type="ChEBI" id="CHEBI:30616"/>
    </ligand>
</feature>
<dbReference type="InterPro" id="IPR014729">
    <property type="entry name" value="Rossmann-like_a/b/a_fold"/>
</dbReference>
<dbReference type="EMBL" id="WELI01000009">
    <property type="protein sequence ID" value="KAB7728184.1"/>
    <property type="molecule type" value="Genomic_DNA"/>
</dbReference>
<name>A0A7J5TVK7_9BACT</name>
<dbReference type="NCBIfam" id="TIGR02433">
    <property type="entry name" value="lysidine_TilS_C"/>
    <property type="match status" value="1"/>
</dbReference>
<gene>
    <name evidence="8 10" type="primary">tilS</name>
    <name evidence="10" type="ORF">F5984_19465</name>
</gene>
<keyword evidence="6 8" id="KW-0067">ATP-binding</keyword>
<dbReference type="EC" id="6.3.4.19" evidence="8"/>
<evidence type="ECO:0000256" key="5">
    <source>
        <dbReference type="ARBA" id="ARBA00022741"/>
    </source>
</evidence>
<dbReference type="GO" id="GO:0005737">
    <property type="term" value="C:cytoplasm"/>
    <property type="evidence" value="ECO:0007669"/>
    <property type="project" value="UniProtKB-SubCell"/>
</dbReference>
<evidence type="ECO:0000256" key="3">
    <source>
        <dbReference type="ARBA" id="ARBA00022598"/>
    </source>
</evidence>
<accession>A0A7J5TVK7</accession>
<evidence type="ECO:0000256" key="6">
    <source>
        <dbReference type="ARBA" id="ARBA00022840"/>
    </source>
</evidence>
<evidence type="ECO:0000256" key="2">
    <source>
        <dbReference type="ARBA" id="ARBA00022490"/>
    </source>
</evidence>
<dbReference type="InterPro" id="IPR011063">
    <property type="entry name" value="TilS/TtcA_N"/>
</dbReference>
<dbReference type="InterPro" id="IPR012796">
    <property type="entry name" value="Lysidine-tRNA-synth_C"/>
</dbReference>
<dbReference type="NCBIfam" id="TIGR02432">
    <property type="entry name" value="lysidine_TilS_N"/>
    <property type="match status" value="1"/>
</dbReference>
<dbReference type="GO" id="GO:0006400">
    <property type="term" value="P:tRNA modification"/>
    <property type="evidence" value="ECO:0007669"/>
    <property type="project" value="UniProtKB-UniRule"/>
</dbReference>
<evidence type="ECO:0000313" key="10">
    <source>
        <dbReference type="EMBL" id="KAB7728184.1"/>
    </source>
</evidence>
<keyword evidence="3 8" id="KW-0436">Ligase</keyword>
<comment type="function">
    <text evidence="8">Ligates lysine onto the cytidine present at position 34 of the AUA codon-specific tRNA(Ile) that contains the anticodon CAU, in an ATP-dependent manner. Cytidine is converted to lysidine, thus changing the amino acid specificity of the tRNA from methionine to isoleucine.</text>
</comment>
<dbReference type="CDD" id="cd01992">
    <property type="entry name" value="TilS_N"/>
    <property type="match status" value="1"/>
</dbReference>
<evidence type="ECO:0000259" key="9">
    <source>
        <dbReference type="SMART" id="SM00977"/>
    </source>
</evidence>
<dbReference type="HAMAP" id="MF_01161">
    <property type="entry name" value="tRNA_Ile_lys_synt"/>
    <property type="match status" value="1"/>
</dbReference>
<evidence type="ECO:0000256" key="4">
    <source>
        <dbReference type="ARBA" id="ARBA00022694"/>
    </source>
</evidence>
<dbReference type="PANTHER" id="PTHR43033:SF1">
    <property type="entry name" value="TRNA(ILE)-LYSIDINE SYNTHASE-RELATED"/>
    <property type="match status" value="1"/>
</dbReference>
<keyword evidence="11" id="KW-1185">Reference proteome</keyword>
<protein>
    <recommendedName>
        <fullName evidence="8">tRNA(Ile)-lysidine synthase</fullName>
        <ecNumber evidence="8">6.3.4.19</ecNumber>
    </recommendedName>
    <alternativeName>
        <fullName evidence="8">tRNA(Ile)-2-lysyl-cytidine synthase</fullName>
    </alternativeName>
    <alternativeName>
        <fullName evidence="8">tRNA(Ile)-lysidine synthetase</fullName>
    </alternativeName>
</protein>
<evidence type="ECO:0000256" key="8">
    <source>
        <dbReference type="HAMAP-Rule" id="MF_01161"/>
    </source>
</evidence>
<proteinExistence type="inferred from homology"/>
<dbReference type="InterPro" id="IPR012795">
    <property type="entry name" value="tRNA_Ile_lys_synt_N"/>
</dbReference>
<comment type="catalytic activity">
    <reaction evidence="7 8">
        <text>cytidine(34) in tRNA(Ile2) + L-lysine + ATP = lysidine(34) in tRNA(Ile2) + AMP + diphosphate + H(+)</text>
        <dbReference type="Rhea" id="RHEA:43744"/>
        <dbReference type="Rhea" id="RHEA-COMP:10625"/>
        <dbReference type="Rhea" id="RHEA-COMP:10670"/>
        <dbReference type="ChEBI" id="CHEBI:15378"/>
        <dbReference type="ChEBI" id="CHEBI:30616"/>
        <dbReference type="ChEBI" id="CHEBI:32551"/>
        <dbReference type="ChEBI" id="CHEBI:33019"/>
        <dbReference type="ChEBI" id="CHEBI:82748"/>
        <dbReference type="ChEBI" id="CHEBI:83665"/>
        <dbReference type="ChEBI" id="CHEBI:456215"/>
        <dbReference type="EC" id="6.3.4.19"/>
    </reaction>
</comment>
<comment type="domain">
    <text evidence="8">The N-terminal region contains the highly conserved SGGXDS motif, predicted to be a P-loop motif involved in ATP binding.</text>
</comment>
<organism evidence="10 11">
    <name type="scientific">Rudanella paleaurantiibacter</name>
    <dbReference type="NCBI Taxonomy" id="2614655"/>
    <lineage>
        <taxon>Bacteria</taxon>
        <taxon>Pseudomonadati</taxon>
        <taxon>Bacteroidota</taxon>
        <taxon>Cytophagia</taxon>
        <taxon>Cytophagales</taxon>
        <taxon>Cytophagaceae</taxon>
        <taxon>Rudanella</taxon>
    </lineage>
</organism>
<keyword evidence="2 8" id="KW-0963">Cytoplasm</keyword>
<dbReference type="Proteomes" id="UP000488299">
    <property type="component" value="Unassembled WGS sequence"/>
</dbReference>
<evidence type="ECO:0000256" key="7">
    <source>
        <dbReference type="ARBA" id="ARBA00048539"/>
    </source>
</evidence>
<dbReference type="SUPFAM" id="SSF56037">
    <property type="entry name" value="PheT/TilS domain"/>
    <property type="match status" value="1"/>
</dbReference>
<dbReference type="AlphaFoldDB" id="A0A7J5TVK7"/>